<organism evidence="2 3">
    <name type="scientific">Acacia crassicarpa</name>
    <name type="common">northern wattle</name>
    <dbReference type="NCBI Taxonomy" id="499986"/>
    <lineage>
        <taxon>Eukaryota</taxon>
        <taxon>Viridiplantae</taxon>
        <taxon>Streptophyta</taxon>
        <taxon>Embryophyta</taxon>
        <taxon>Tracheophyta</taxon>
        <taxon>Spermatophyta</taxon>
        <taxon>Magnoliopsida</taxon>
        <taxon>eudicotyledons</taxon>
        <taxon>Gunneridae</taxon>
        <taxon>Pentapetalae</taxon>
        <taxon>rosids</taxon>
        <taxon>fabids</taxon>
        <taxon>Fabales</taxon>
        <taxon>Fabaceae</taxon>
        <taxon>Caesalpinioideae</taxon>
        <taxon>mimosoid clade</taxon>
        <taxon>Acacieae</taxon>
        <taxon>Acacia</taxon>
    </lineage>
</organism>
<feature type="region of interest" description="Disordered" evidence="1">
    <location>
        <begin position="382"/>
        <end position="613"/>
    </location>
</feature>
<comment type="caution">
    <text evidence="2">The sequence shown here is derived from an EMBL/GenBank/DDBJ whole genome shotgun (WGS) entry which is preliminary data.</text>
</comment>
<evidence type="ECO:0000313" key="3">
    <source>
        <dbReference type="Proteomes" id="UP001293593"/>
    </source>
</evidence>
<feature type="compositionally biased region" description="Low complexity" evidence="1">
    <location>
        <begin position="527"/>
        <end position="536"/>
    </location>
</feature>
<evidence type="ECO:0000256" key="1">
    <source>
        <dbReference type="SAM" id="MobiDB-lite"/>
    </source>
</evidence>
<feature type="compositionally biased region" description="Basic residues" evidence="1">
    <location>
        <begin position="597"/>
        <end position="613"/>
    </location>
</feature>
<gene>
    <name evidence="2" type="ORF">QN277_025816</name>
</gene>
<reference evidence="2" key="1">
    <citation type="submission" date="2023-10" db="EMBL/GenBank/DDBJ databases">
        <title>Chromosome-level genome of the transformable northern wattle, Acacia crassicarpa.</title>
        <authorList>
            <person name="Massaro I."/>
            <person name="Sinha N.R."/>
            <person name="Poethig S."/>
            <person name="Leichty A.R."/>
        </authorList>
    </citation>
    <scope>NUCLEOTIDE SEQUENCE</scope>
    <source>
        <strain evidence="2">Acra3RX</strain>
        <tissue evidence="2">Leaf</tissue>
    </source>
</reference>
<evidence type="ECO:0000313" key="2">
    <source>
        <dbReference type="EMBL" id="KAK4264673.1"/>
    </source>
</evidence>
<feature type="compositionally biased region" description="Polar residues" evidence="1">
    <location>
        <begin position="299"/>
        <end position="311"/>
    </location>
</feature>
<dbReference type="EMBL" id="JAWXYG010000008">
    <property type="protein sequence ID" value="KAK4264673.1"/>
    <property type="molecule type" value="Genomic_DNA"/>
</dbReference>
<sequence length="761" mass="85443">MELEEAEDDLRAMRLLYRLLEHNSFGLQNSTSEDIIASEAGISKTPFTSQPVASLRLIPLLAAKSSHCSLKYPTRSRFPSQKDEPPLSKSPAKKAGSRPSKCGVSDKGKTIRKELFNAEEESGIMLQNLVKAASLSNKKSVFPIEKSSQHEQKYSVSTLHVGEHSKQPPYTFDSKAGELREVSETSLPYRGCEIESSPSASSRVEAQGEEGDNSRDLFNAIKRIESRIAALQLYSSLVFSKKNGTGYKSTHRITNSESPIGQKKEGIVENRPSYGKSLLEGNGSMNEQANQLASKSENLTTAKNNGITTQRRSQKSEACRATPLASRGENLLSQDGLRPPALSMAMLDRFQSLNPLASGNDHSLNQANECIQGIRIPLNSITAGPTNKDQPARRNLVAQSETRATEKQPLHHMVPRQAQPHWRSSELKMPAYGYRNREVLGNRRTHKMRASSSHHHESEEEFSSSSSSMNQKKSSVQVQAQAQPHWRSSELKMPAPGYRNRKVLGNRRTHKMRAPSPHHHESEEEFSSSASSSSPARLTSNQSSDIYCSESEEEIGDSPGDMISKTYEDSSKESSHSYTQNDAGSSHRMESSSSVRSWHRRRGPKKTTGRLRRLKNKLRLIFHHHHHLHHHHHHDEDDGKMSKADHSHSKWKRIFHGKNKHKLLENGKLEKTRGGGAIAKVSHGKQVGHFHGLVEGILRHIRHSKKRKPSKVVRIKGSRNPKLGNGKKFHWWKMLRRHRGVRLNNGGRLKVGFKTQKRLKN</sequence>
<protein>
    <submittedName>
        <fullName evidence="2">Uncharacterized protein</fullName>
    </submittedName>
</protein>
<accession>A0AAE1J9Z6</accession>
<feature type="region of interest" description="Disordered" evidence="1">
    <location>
        <begin position="72"/>
        <end position="108"/>
    </location>
</feature>
<dbReference type="AlphaFoldDB" id="A0AAE1J9Z6"/>
<proteinExistence type="predicted"/>
<keyword evidence="3" id="KW-1185">Reference proteome</keyword>
<feature type="compositionally biased region" description="Basic residues" evidence="1">
    <location>
        <begin position="499"/>
        <end position="517"/>
    </location>
</feature>
<name>A0AAE1J9Z6_9FABA</name>
<feature type="region of interest" description="Disordered" evidence="1">
    <location>
        <begin position="299"/>
        <end position="321"/>
    </location>
</feature>
<dbReference type="Proteomes" id="UP001293593">
    <property type="component" value="Unassembled WGS sequence"/>
</dbReference>
<feature type="compositionally biased region" description="Basic residues" evidence="1">
    <location>
        <begin position="443"/>
        <end position="453"/>
    </location>
</feature>
<feature type="compositionally biased region" description="Polar residues" evidence="1">
    <location>
        <begin position="537"/>
        <end position="546"/>
    </location>
</feature>
<feature type="compositionally biased region" description="Polar residues" evidence="1">
    <location>
        <begin position="469"/>
        <end position="482"/>
    </location>
</feature>
<feature type="region of interest" description="Disordered" evidence="1">
    <location>
        <begin position="191"/>
        <end position="212"/>
    </location>
</feature>
<feature type="compositionally biased region" description="Basic and acidic residues" evidence="1">
    <location>
        <begin position="566"/>
        <end position="575"/>
    </location>
</feature>